<sequence length="263" mass="28457">MVAASLVGFSFSVAGLLFPYHIGVSSVLKESDELTNLTPINGASGGALAACCLAGGLSDEVSLATCQKVADRCNAEGAFLNLGKILREELNDLVDEELLRSVNERPGSCEFSYTSLNSPLNLQPRRPSQPFKSRENLIDVLCASSHIPLYSSIIPFVKVNNELGADGFLSSPDTLGMKPTSADTTIFVTPFSLYQSMDTTNPDPNPTLIAPLKEEIPFSSAEYVNLALGRPGPSPSDQEKLLNLGKYCAERWLENYKNYKNNQ</sequence>
<dbReference type="GO" id="GO:0005737">
    <property type="term" value="C:cytoplasm"/>
    <property type="evidence" value="ECO:0007669"/>
    <property type="project" value="TreeGrafter"/>
</dbReference>
<name>A0A9W7FH90_9STRA</name>
<dbReference type="AlphaFoldDB" id="A0A9W7FH90"/>
<dbReference type="PROSITE" id="PS51635">
    <property type="entry name" value="PNPLA"/>
    <property type="match status" value="1"/>
</dbReference>
<feature type="active site" description="Proton acceptor" evidence="2">
    <location>
        <position position="166"/>
    </location>
</feature>
<dbReference type="PANTHER" id="PTHR12406">
    <property type="entry name" value="CALCIUM-INDEPENDENT PHOSPHOLIPASE A2 IPLA2 -RELATED"/>
    <property type="match status" value="1"/>
</dbReference>
<comment type="caution">
    <text evidence="2">Lacks conserved residue(s) required for the propagation of feature annotation.</text>
</comment>
<feature type="short sequence motif" description="GXSXG" evidence="2">
    <location>
        <begin position="42"/>
        <end position="46"/>
    </location>
</feature>
<keyword evidence="2" id="KW-0442">Lipid degradation</keyword>
<proteinExistence type="predicted"/>
<keyword evidence="1 2" id="KW-0443">Lipid metabolism</keyword>
<protein>
    <recommendedName>
        <fullName evidence="3">PNPLA domain-containing protein</fullName>
    </recommendedName>
</protein>
<dbReference type="GO" id="GO:0019433">
    <property type="term" value="P:triglyceride catabolic process"/>
    <property type="evidence" value="ECO:0007669"/>
    <property type="project" value="TreeGrafter"/>
</dbReference>
<evidence type="ECO:0000256" key="2">
    <source>
        <dbReference type="PROSITE-ProRule" id="PRU01161"/>
    </source>
</evidence>
<comment type="caution">
    <text evidence="4">The sequence shown here is derived from an EMBL/GenBank/DDBJ whole genome shotgun (WGS) entry which is preliminary data.</text>
</comment>
<dbReference type="GO" id="GO:0016020">
    <property type="term" value="C:membrane"/>
    <property type="evidence" value="ECO:0007669"/>
    <property type="project" value="TreeGrafter"/>
</dbReference>
<evidence type="ECO:0000313" key="4">
    <source>
        <dbReference type="EMBL" id="GMI12352.1"/>
    </source>
</evidence>
<dbReference type="EMBL" id="BRXX01000443">
    <property type="protein sequence ID" value="GMI12352.1"/>
    <property type="molecule type" value="Genomic_DNA"/>
</dbReference>
<organism evidence="4 5">
    <name type="scientific">Triparma verrucosa</name>
    <dbReference type="NCBI Taxonomy" id="1606542"/>
    <lineage>
        <taxon>Eukaryota</taxon>
        <taxon>Sar</taxon>
        <taxon>Stramenopiles</taxon>
        <taxon>Ochrophyta</taxon>
        <taxon>Bolidophyceae</taxon>
        <taxon>Parmales</taxon>
        <taxon>Triparmaceae</taxon>
        <taxon>Triparma</taxon>
    </lineage>
</organism>
<feature type="domain" description="PNPLA" evidence="3">
    <location>
        <begin position="9"/>
        <end position="181"/>
    </location>
</feature>
<dbReference type="GO" id="GO:0005811">
    <property type="term" value="C:lipid droplet"/>
    <property type="evidence" value="ECO:0007669"/>
    <property type="project" value="TreeGrafter"/>
</dbReference>
<reference evidence="5" key="1">
    <citation type="journal article" date="2023" name="Commun. Biol.">
        <title>Genome analysis of Parmales, the sister group of diatoms, reveals the evolutionary specialization of diatoms from phago-mixotrophs to photoautotrophs.</title>
        <authorList>
            <person name="Ban H."/>
            <person name="Sato S."/>
            <person name="Yoshikawa S."/>
            <person name="Yamada K."/>
            <person name="Nakamura Y."/>
            <person name="Ichinomiya M."/>
            <person name="Sato N."/>
            <person name="Blanc-Mathieu R."/>
            <person name="Endo H."/>
            <person name="Kuwata A."/>
            <person name="Ogata H."/>
        </authorList>
    </citation>
    <scope>NUCLEOTIDE SEQUENCE [LARGE SCALE GENOMIC DNA]</scope>
    <source>
        <strain evidence="5">NIES 3699</strain>
    </source>
</reference>
<dbReference type="Proteomes" id="UP001165160">
    <property type="component" value="Unassembled WGS sequence"/>
</dbReference>
<keyword evidence="5" id="KW-1185">Reference proteome</keyword>
<evidence type="ECO:0000256" key="1">
    <source>
        <dbReference type="ARBA" id="ARBA00023098"/>
    </source>
</evidence>
<gene>
    <name evidence="4" type="ORF">TrVE_jg7517</name>
</gene>
<dbReference type="SUPFAM" id="SSF52151">
    <property type="entry name" value="FabD/lysophospholipase-like"/>
    <property type="match status" value="1"/>
</dbReference>
<evidence type="ECO:0000259" key="3">
    <source>
        <dbReference type="PROSITE" id="PS51635"/>
    </source>
</evidence>
<dbReference type="InterPro" id="IPR002641">
    <property type="entry name" value="PNPLA_dom"/>
</dbReference>
<feature type="active site" description="Nucleophile" evidence="2">
    <location>
        <position position="44"/>
    </location>
</feature>
<dbReference type="GO" id="GO:0055088">
    <property type="term" value="P:lipid homeostasis"/>
    <property type="evidence" value="ECO:0007669"/>
    <property type="project" value="TreeGrafter"/>
</dbReference>
<dbReference type="PANTHER" id="PTHR12406:SF7">
    <property type="entry name" value="PATATIN-LIKE PHOSPHOLIPASE DOMAIN-CONTAINING PROTEIN 4"/>
    <property type="match status" value="1"/>
</dbReference>
<dbReference type="InterPro" id="IPR033562">
    <property type="entry name" value="PLPL"/>
</dbReference>
<dbReference type="Pfam" id="PF01734">
    <property type="entry name" value="Patatin"/>
    <property type="match status" value="1"/>
</dbReference>
<evidence type="ECO:0000313" key="5">
    <source>
        <dbReference type="Proteomes" id="UP001165160"/>
    </source>
</evidence>
<dbReference type="GO" id="GO:0004806">
    <property type="term" value="F:triacylglycerol lipase activity"/>
    <property type="evidence" value="ECO:0007669"/>
    <property type="project" value="TreeGrafter"/>
</dbReference>
<keyword evidence="2" id="KW-0378">Hydrolase</keyword>
<accession>A0A9W7FH90</accession>
<dbReference type="InterPro" id="IPR016035">
    <property type="entry name" value="Acyl_Trfase/lysoPLipase"/>
</dbReference>